<feature type="transmembrane region" description="Helical" evidence="2">
    <location>
        <begin position="51"/>
        <end position="71"/>
    </location>
</feature>
<keyword evidence="4" id="KW-1185">Reference proteome</keyword>
<dbReference type="AlphaFoldDB" id="A0A5B1CMS6"/>
<keyword evidence="2" id="KW-1133">Transmembrane helix</keyword>
<evidence type="ECO:0000256" key="2">
    <source>
        <dbReference type="SAM" id="Phobius"/>
    </source>
</evidence>
<accession>A0A5B1CMS6</accession>
<dbReference type="SUPFAM" id="SSF53300">
    <property type="entry name" value="vWA-like"/>
    <property type="match status" value="1"/>
</dbReference>
<evidence type="ECO:0000256" key="1">
    <source>
        <dbReference type="SAM" id="MobiDB-lite"/>
    </source>
</evidence>
<evidence type="ECO:0000313" key="3">
    <source>
        <dbReference type="EMBL" id="KAA1261662.1"/>
    </source>
</evidence>
<organism evidence="3 4">
    <name type="scientific">Rubripirellula obstinata</name>
    <dbReference type="NCBI Taxonomy" id="406547"/>
    <lineage>
        <taxon>Bacteria</taxon>
        <taxon>Pseudomonadati</taxon>
        <taxon>Planctomycetota</taxon>
        <taxon>Planctomycetia</taxon>
        <taxon>Pirellulales</taxon>
        <taxon>Pirellulaceae</taxon>
        <taxon>Rubripirellula</taxon>
    </lineage>
</organism>
<feature type="region of interest" description="Disordered" evidence="1">
    <location>
        <begin position="96"/>
        <end position="130"/>
    </location>
</feature>
<evidence type="ECO:0008006" key="5">
    <source>
        <dbReference type="Google" id="ProtNLM"/>
    </source>
</evidence>
<keyword evidence="2" id="KW-0812">Transmembrane</keyword>
<dbReference type="Gene3D" id="3.40.50.410">
    <property type="entry name" value="von Willebrand factor, type A domain"/>
    <property type="match status" value="1"/>
</dbReference>
<name>A0A5B1CMS6_9BACT</name>
<dbReference type="Proteomes" id="UP000322699">
    <property type="component" value="Unassembled WGS sequence"/>
</dbReference>
<evidence type="ECO:0000313" key="4">
    <source>
        <dbReference type="Proteomes" id="UP000322699"/>
    </source>
</evidence>
<feature type="compositionally biased region" description="Low complexity" evidence="1">
    <location>
        <begin position="117"/>
        <end position="130"/>
    </location>
</feature>
<protein>
    <recommendedName>
        <fullName evidence="5">VWFA domain-containing protein</fullName>
    </recommendedName>
</protein>
<keyword evidence="2" id="KW-0472">Membrane</keyword>
<sequence precursor="true">MARTQDVESENELSESQKQPKSRTTLGVGNRSVNSLESAIDLTPPTRTAPALLLSMLVHVVALVALGLLVARAPSGTGQVADRPIGIALAHVMPDRTRYTDPAQSPLEPTEQKSSEEATAAAASSAAAPPSIAPPIDLDGILESVQATPSPISGTGMAGEANLDGDAFGSASASGTTSDSSDATTMVFGVSGSGSRFVYVFDRSDSMNGYGGRPLRAAKRELIRSLESLTDRQQFQLIFYNDKPTPFRMSGIPLQMMAGEDNNKIAASRYVGSIMAYGATEHESALKMALRLGPDVIFFLTDARIPRLSSTQLREIQRRAGQGGTTIHAIEFGSDPAAPSESFLRDLAAMNQGQYRYLDVSTLGQPKP</sequence>
<gene>
    <name evidence="3" type="ORF">LF1_42170</name>
</gene>
<proteinExistence type="predicted"/>
<feature type="region of interest" description="Disordered" evidence="1">
    <location>
        <begin position="1"/>
        <end position="30"/>
    </location>
</feature>
<reference evidence="3 4" key="1">
    <citation type="submission" date="2019-08" db="EMBL/GenBank/DDBJ databases">
        <title>Deep-cultivation of Planctomycetes and their phenomic and genomic characterization uncovers novel biology.</title>
        <authorList>
            <person name="Wiegand S."/>
            <person name="Jogler M."/>
            <person name="Boedeker C."/>
            <person name="Pinto D."/>
            <person name="Vollmers J."/>
            <person name="Rivas-Marin E."/>
            <person name="Kohn T."/>
            <person name="Peeters S.H."/>
            <person name="Heuer A."/>
            <person name="Rast P."/>
            <person name="Oberbeckmann S."/>
            <person name="Bunk B."/>
            <person name="Jeske O."/>
            <person name="Meyerdierks A."/>
            <person name="Storesund J.E."/>
            <person name="Kallscheuer N."/>
            <person name="Luecker S."/>
            <person name="Lage O.M."/>
            <person name="Pohl T."/>
            <person name="Merkel B.J."/>
            <person name="Hornburger P."/>
            <person name="Mueller R.-W."/>
            <person name="Bruemmer F."/>
            <person name="Labrenz M."/>
            <person name="Spormann A.M."/>
            <person name="Op Den Camp H."/>
            <person name="Overmann J."/>
            <person name="Amann R."/>
            <person name="Jetten M.S.M."/>
            <person name="Mascher T."/>
            <person name="Medema M.H."/>
            <person name="Devos D.P."/>
            <person name="Kaster A.-K."/>
            <person name="Ovreas L."/>
            <person name="Rohde M."/>
            <person name="Galperin M.Y."/>
            <person name="Jogler C."/>
        </authorList>
    </citation>
    <scope>NUCLEOTIDE SEQUENCE [LARGE SCALE GENOMIC DNA]</scope>
    <source>
        <strain evidence="3 4">LF1</strain>
    </source>
</reference>
<comment type="caution">
    <text evidence="3">The sequence shown here is derived from an EMBL/GenBank/DDBJ whole genome shotgun (WGS) entry which is preliminary data.</text>
</comment>
<dbReference type="EMBL" id="VRLW01000001">
    <property type="protein sequence ID" value="KAA1261662.1"/>
    <property type="molecule type" value="Genomic_DNA"/>
</dbReference>
<feature type="compositionally biased region" description="Polar residues" evidence="1">
    <location>
        <begin position="14"/>
        <end position="30"/>
    </location>
</feature>
<dbReference type="InterPro" id="IPR036465">
    <property type="entry name" value="vWFA_dom_sf"/>
</dbReference>